<protein>
    <recommendedName>
        <fullName evidence="4">ABC-type transport auxiliary lipoprotein component domain-containing protein</fullName>
    </recommendedName>
</protein>
<dbReference type="PROSITE" id="PS51257">
    <property type="entry name" value="PROKAR_LIPOPROTEIN"/>
    <property type="match status" value="1"/>
</dbReference>
<feature type="chain" id="PRO_5046189189" description="ABC-type transport auxiliary lipoprotein component domain-containing protein" evidence="1">
    <location>
        <begin position="20"/>
        <end position="200"/>
    </location>
</feature>
<name>A0ABS5ES52_9PROT</name>
<accession>A0ABS5ES52</accession>
<proteinExistence type="predicted"/>
<comment type="caution">
    <text evidence="2">The sequence shown here is derived from an EMBL/GenBank/DDBJ whole genome shotgun (WGS) entry which is preliminary data.</text>
</comment>
<sequence>MRRTLFAFAVLILGGCASATLPLPYTPAAAPAQEPIARASLAMGEVTDRRDIRDRRWVGNIRDGFGTPLKRLRSDLPVDTAVDRAFREALLRRGLLAPVQGARLRLDIVIDALDANQLSRREARVVLRPALVEVASGAHLWTTEMRVERVEGRATLTPAGVYGSLEDLHALMVRVLAEAVDKVLDDPGLREALRRAPRGG</sequence>
<dbReference type="EMBL" id="JAAGBB010000002">
    <property type="protein sequence ID" value="MBR0663126.1"/>
    <property type="molecule type" value="Genomic_DNA"/>
</dbReference>
<evidence type="ECO:0008006" key="4">
    <source>
        <dbReference type="Google" id="ProtNLM"/>
    </source>
</evidence>
<evidence type="ECO:0000256" key="1">
    <source>
        <dbReference type="SAM" id="SignalP"/>
    </source>
</evidence>
<evidence type="ECO:0000313" key="3">
    <source>
        <dbReference type="Proteomes" id="UP001196870"/>
    </source>
</evidence>
<keyword evidence="1" id="KW-0732">Signal</keyword>
<reference evidence="3" key="1">
    <citation type="journal article" date="2021" name="Syst. Appl. Microbiol.">
        <title>Roseomonas hellenica sp. nov., isolated from roots of wild-growing Alkanna tinctoria.</title>
        <authorList>
            <person name="Rat A."/>
            <person name="Naranjo H.D."/>
            <person name="Lebbe L."/>
            <person name="Cnockaert M."/>
            <person name="Krigas N."/>
            <person name="Grigoriadou K."/>
            <person name="Maloupa E."/>
            <person name="Willems A."/>
        </authorList>
    </citation>
    <scope>NUCLEOTIDE SEQUENCE [LARGE SCALE GENOMIC DNA]</scope>
    <source>
        <strain evidence="3">LMG 31523</strain>
    </source>
</reference>
<evidence type="ECO:0000313" key="2">
    <source>
        <dbReference type="EMBL" id="MBR0663126.1"/>
    </source>
</evidence>
<feature type="signal peptide" evidence="1">
    <location>
        <begin position="1"/>
        <end position="19"/>
    </location>
</feature>
<organism evidence="2 3">
    <name type="scientific">Plastoroseomonas hellenica</name>
    <dbReference type="NCBI Taxonomy" id="2687306"/>
    <lineage>
        <taxon>Bacteria</taxon>
        <taxon>Pseudomonadati</taxon>
        <taxon>Pseudomonadota</taxon>
        <taxon>Alphaproteobacteria</taxon>
        <taxon>Acetobacterales</taxon>
        <taxon>Acetobacteraceae</taxon>
        <taxon>Plastoroseomonas</taxon>
    </lineage>
</organism>
<keyword evidence="3" id="KW-1185">Reference proteome</keyword>
<dbReference type="Proteomes" id="UP001196870">
    <property type="component" value="Unassembled WGS sequence"/>
</dbReference>
<dbReference type="RefSeq" id="WP_211850722.1">
    <property type="nucleotide sequence ID" value="NZ_JAAGBB010000002.1"/>
</dbReference>
<gene>
    <name evidence="2" type="ORF">GXW71_02040</name>
</gene>